<keyword evidence="2" id="KW-1185">Reference proteome</keyword>
<protein>
    <submittedName>
        <fullName evidence="1">Uncharacterized protein</fullName>
    </submittedName>
</protein>
<reference evidence="1 2" key="1">
    <citation type="submission" date="2019-05" db="EMBL/GenBank/DDBJ databases">
        <title>Another draft genome of Portunus trituberculatus and its Hox gene families provides insights of decapod evolution.</title>
        <authorList>
            <person name="Jeong J.-H."/>
            <person name="Song I."/>
            <person name="Kim S."/>
            <person name="Choi T."/>
            <person name="Kim D."/>
            <person name="Ryu S."/>
            <person name="Kim W."/>
        </authorList>
    </citation>
    <scope>NUCLEOTIDE SEQUENCE [LARGE SCALE GENOMIC DNA]</scope>
    <source>
        <tissue evidence="1">Muscle</tissue>
    </source>
</reference>
<accession>A0A5B7JW74</accession>
<sequence>MKLPAFIRDASLGADMFVYIGNTRPTRSASCEKCSQSQTETQNAIGNTFQQYYLTHTQSWNTLTHSLVTGHPVRYLVLHIAQTRISVHAVLIQLRVIGKDISRCLLCPNLA</sequence>
<evidence type="ECO:0000313" key="2">
    <source>
        <dbReference type="Proteomes" id="UP000324222"/>
    </source>
</evidence>
<gene>
    <name evidence="1" type="ORF">E2C01_092722</name>
</gene>
<proteinExistence type="predicted"/>
<evidence type="ECO:0000313" key="1">
    <source>
        <dbReference type="EMBL" id="MPC97407.1"/>
    </source>
</evidence>
<name>A0A5B7JW74_PORTR</name>
<organism evidence="1 2">
    <name type="scientific">Portunus trituberculatus</name>
    <name type="common">Swimming crab</name>
    <name type="synonym">Neptunus trituberculatus</name>
    <dbReference type="NCBI Taxonomy" id="210409"/>
    <lineage>
        <taxon>Eukaryota</taxon>
        <taxon>Metazoa</taxon>
        <taxon>Ecdysozoa</taxon>
        <taxon>Arthropoda</taxon>
        <taxon>Crustacea</taxon>
        <taxon>Multicrustacea</taxon>
        <taxon>Malacostraca</taxon>
        <taxon>Eumalacostraca</taxon>
        <taxon>Eucarida</taxon>
        <taxon>Decapoda</taxon>
        <taxon>Pleocyemata</taxon>
        <taxon>Brachyura</taxon>
        <taxon>Eubrachyura</taxon>
        <taxon>Portunoidea</taxon>
        <taxon>Portunidae</taxon>
        <taxon>Portuninae</taxon>
        <taxon>Portunus</taxon>
    </lineage>
</organism>
<dbReference type="Proteomes" id="UP000324222">
    <property type="component" value="Unassembled WGS sequence"/>
</dbReference>
<dbReference type="EMBL" id="VSRR010109844">
    <property type="protein sequence ID" value="MPC97407.1"/>
    <property type="molecule type" value="Genomic_DNA"/>
</dbReference>
<comment type="caution">
    <text evidence="1">The sequence shown here is derived from an EMBL/GenBank/DDBJ whole genome shotgun (WGS) entry which is preliminary data.</text>
</comment>
<dbReference type="AlphaFoldDB" id="A0A5B7JW74"/>